<dbReference type="InterPro" id="IPR008479">
    <property type="entry name" value="DUF760"/>
</dbReference>
<accession>A0AAV0E9B7</accession>
<dbReference type="Proteomes" id="UP001152523">
    <property type="component" value="Unassembled WGS sequence"/>
</dbReference>
<sequence>MDCALFSRTTSSSALNCSTITAENAKPPLRLGFQNWRARDSVPRSRRRLVLVASDRNSGNQCEFSGLTAPLEPITQPGRLLSTVFQNDREYFPIAVEKQLKQLACDRDEAVARMNLSLGSDEACLHRRIADLREMDCQAGVEDVMYMLILYKFSQIKVHLVPRLAKCIYNGRLEIWPSRDWQLESIHSSEVLGMVKDHLATVIGWSPDSGVTDNWAPTKVRRLHLSKVYAKSILYGYFLKSVSLRHHLERTFLEDYSLSSKRPLCPSGPGSGLQMSLVQEAKPETTLKSYVMRRFDRETVQIYGKPKSKVAINLMERHTNALFGVVDRDDVISTSLASLKRIVLEAVAFGSFLWEIEEYTNTTYNHEAY</sequence>
<dbReference type="EMBL" id="CAMAPF010000271">
    <property type="protein sequence ID" value="CAH9116306.1"/>
    <property type="molecule type" value="Genomic_DNA"/>
</dbReference>
<dbReference type="PANTHER" id="PTHR31808">
    <property type="entry name" value="EXPRESSED PROTEIN"/>
    <property type="match status" value="1"/>
</dbReference>
<protein>
    <submittedName>
        <fullName evidence="1">Uncharacterized protein</fullName>
    </submittedName>
</protein>
<dbReference type="PANTHER" id="PTHR31808:SF9">
    <property type="entry name" value="F21O3.2 PROTEIN"/>
    <property type="match status" value="1"/>
</dbReference>
<dbReference type="Pfam" id="PF05542">
    <property type="entry name" value="DUF760"/>
    <property type="match status" value="1"/>
</dbReference>
<evidence type="ECO:0000313" key="1">
    <source>
        <dbReference type="EMBL" id="CAH9116306.1"/>
    </source>
</evidence>
<proteinExistence type="predicted"/>
<reference evidence="1" key="1">
    <citation type="submission" date="2022-07" db="EMBL/GenBank/DDBJ databases">
        <authorList>
            <person name="Macas J."/>
            <person name="Novak P."/>
            <person name="Neumann P."/>
        </authorList>
    </citation>
    <scope>NUCLEOTIDE SEQUENCE</scope>
</reference>
<comment type="caution">
    <text evidence="1">The sequence shown here is derived from an EMBL/GenBank/DDBJ whole genome shotgun (WGS) entry which is preliminary data.</text>
</comment>
<name>A0AAV0E9B7_9ASTE</name>
<keyword evidence="2" id="KW-1185">Reference proteome</keyword>
<organism evidence="1 2">
    <name type="scientific">Cuscuta epithymum</name>
    <dbReference type="NCBI Taxonomy" id="186058"/>
    <lineage>
        <taxon>Eukaryota</taxon>
        <taxon>Viridiplantae</taxon>
        <taxon>Streptophyta</taxon>
        <taxon>Embryophyta</taxon>
        <taxon>Tracheophyta</taxon>
        <taxon>Spermatophyta</taxon>
        <taxon>Magnoliopsida</taxon>
        <taxon>eudicotyledons</taxon>
        <taxon>Gunneridae</taxon>
        <taxon>Pentapetalae</taxon>
        <taxon>asterids</taxon>
        <taxon>lamiids</taxon>
        <taxon>Solanales</taxon>
        <taxon>Convolvulaceae</taxon>
        <taxon>Cuscuteae</taxon>
        <taxon>Cuscuta</taxon>
        <taxon>Cuscuta subgen. Cuscuta</taxon>
    </lineage>
</organism>
<dbReference type="AlphaFoldDB" id="A0AAV0E9B7"/>
<dbReference type="InterPro" id="IPR038925">
    <property type="entry name" value="At3g17800-like"/>
</dbReference>
<evidence type="ECO:0000313" key="2">
    <source>
        <dbReference type="Proteomes" id="UP001152523"/>
    </source>
</evidence>
<gene>
    <name evidence="1" type="ORF">CEPIT_LOCUS21452</name>
</gene>